<dbReference type="Proteomes" id="UP000306319">
    <property type="component" value="Unassembled WGS sequence"/>
</dbReference>
<gene>
    <name evidence="1" type="ORF">E5331_05360</name>
</gene>
<proteinExistence type="predicted"/>
<comment type="caution">
    <text evidence="1">The sequence shown here is derived from an EMBL/GenBank/DDBJ whole genome shotgun (WGS) entry which is preliminary data.</text>
</comment>
<sequence>MSNTVKYAASLAGIGFAIMVIPGIIFILCGLPLLVASFGLSLGVILCIKGKIAQRIFGSENYRTSTTGLAIVIFILTGFKLLTSIFTIISYMQLEPMLIRDSAFIAEQYIPVLISALFWSAMIFAAVMLRNKFRKPSAKISKTNKLVESDTIPLKRLKYKDIVYLDGIGECEYGDKFEGKYIFAKPNSEILMLTKDEVISTARSIKNDNGEKWIANNK</sequence>
<evidence type="ECO:0000313" key="1">
    <source>
        <dbReference type="EMBL" id="TGY79804.1"/>
    </source>
</evidence>
<protein>
    <submittedName>
        <fullName evidence="1">Uncharacterized protein</fullName>
    </submittedName>
</protein>
<reference evidence="1" key="1">
    <citation type="submission" date="2019-04" db="EMBL/GenBank/DDBJ databases">
        <title>Microbes associate with the intestines of laboratory mice.</title>
        <authorList>
            <person name="Navarre W."/>
            <person name="Wong E."/>
            <person name="Huang K."/>
            <person name="Tropini C."/>
            <person name="Ng K."/>
            <person name="Yu B."/>
        </authorList>
    </citation>
    <scope>NUCLEOTIDE SEQUENCE</scope>
    <source>
        <strain evidence="1">NM04_E33</strain>
    </source>
</reference>
<evidence type="ECO:0000313" key="2">
    <source>
        <dbReference type="Proteomes" id="UP000306319"/>
    </source>
</evidence>
<organism evidence="1 2">
    <name type="scientific">Lepagella muris</name>
    <dbReference type="NCBI Taxonomy" id="3032870"/>
    <lineage>
        <taxon>Bacteria</taxon>
        <taxon>Pseudomonadati</taxon>
        <taxon>Bacteroidota</taxon>
        <taxon>Bacteroidia</taxon>
        <taxon>Bacteroidales</taxon>
        <taxon>Muribaculaceae</taxon>
        <taxon>Lepagella</taxon>
    </lineage>
</organism>
<keyword evidence="2" id="KW-1185">Reference proteome</keyword>
<accession>A0AC61RJ48</accession>
<dbReference type="EMBL" id="SRYB01000005">
    <property type="protein sequence ID" value="TGY79804.1"/>
    <property type="molecule type" value="Genomic_DNA"/>
</dbReference>
<name>A0AC61RJ48_9BACT</name>